<evidence type="ECO:0000256" key="7">
    <source>
        <dbReference type="SAM" id="Phobius"/>
    </source>
</evidence>
<dbReference type="AlphaFoldDB" id="A0A1H0B7G1"/>
<gene>
    <name evidence="9" type="ORF">SAMN04488516_10269</name>
</gene>
<evidence type="ECO:0000256" key="1">
    <source>
        <dbReference type="ARBA" id="ARBA00004429"/>
    </source>
</evidence>
<reference evidence="9 10" key="1">
    <citation type="submission" date="2016-10" db="EMBL/GenBank/DDBJ databases">
        <authorList>
            <person name="de Groot N.N."/>
        </authorList>
    </citation>
    <scope>NUCLEOTIDE SEQUENCE [LARGE SCALE GENOMIC DNA]</scope>
    <source>
        <strain evidence="9 10">DSM 15269</strain>
    </source>
</reference>
<dbReference type="GO" id="GO:0022857">
    <property type="term" value="F:transmembrane transporter activity"/>
    <property type="evidence" value="ECO:0007669"/>
    <property type="project" value="TreeGrafter"/>
</dbReference>
<evidence type="ECO:0000256" key="4">
    <source>
        <dbReference type="ARBA" id="ARBA00022692"/>
    </source>
</evidence>
<feature type="domain" description="TRAP C4-dicarboxylate transport system permease DctM subunit" evidence="8">
    <location>
        <begin position="12"/>
        <end position="424"/>
    </location>
</feature>
<feature type="transmembrane region" description="Helical" evidence="7">
    <location>
        <begin position="340"/>
        <end position="358"/>
    </location>
</feature>
<evidence type="ECO:0000256" key="2">
    <source>
        <dbReference type="ARBA" id="ARBA00022475"/>
    </source>
</evidence>
<protein>
    <submittedName>
        <fullName evidence="9">TRAP transporter, DctM subunit</fullName>
    </submittedName>
</protein>
<feature type="transmembrane region" description="Helical" evidence="7">
    <location>
        <begin position="401"/>
        <end position="422"/>
    </location>
</feature>
<dbReference type="RefSeq" id="WP_092063066.1">
    <property type="nucleotide sequence ID" value="NZ_FNIN01000002.1"/>
</dbReference>
<dbReference type="EMBL" id="FNIN01000002">
    <property type="protein sequence ID" value="SDN41610.1"/>
    <property type="molecule type" value="Genomic_DNA"/>
</dbReference>
<evidence type="ECO:0000259" key="8">
    <source>
        <dbReference type="Pfam" id="PF06808"/>
    </source>
</evidence>
<dbReference type="PIRSF" id="PIRSF006066">
    <property type="entry name" value="HI0050"/>
    <property type="match status" value="1"/>
</dbReference>
<dbReference type="PANTHER" id="PTHR33362">
    <property type="entry name" value="SIALIC ACID TRAP TRANSPORTER PERMEASE PROTEIN SIAT-RELATED"/>
    <property type="match status" value="1"/>
</dbReference>
<accession>A0A1H0B7G1</accession>
<feature type="transmembrane region" description="Helical" evidence="7">
    <location>
        <begin position="6"/>
        <end position="37"/>
    </location>
</feature>
<dbReference type="InterPro" id="IPR010656">
    <property type="entry name" value="DctM"/>
</dbReference>
<evidence type="ECO:0000313" key="9">
    <source>
        <dbReference type="EMBL" id="SDN41610.1"/>
    </source>
</evidence>
<comment type="subcellular location">
    <subcellularLocation>
        <location evidence="1">Cell inner membrane</location>
        <topology evidence="1">Multi-pass membrane protein</topology>
    </subcellularLocation>
</comment>
<dbReference type="STRING" id="206665.SAMN04488516_10269"/>
<feature type="transmembrane region" description="Helical" evidence="7">
    <location>
        <begin position="58"/>
        <end position="80"/>
    </location>
</feature>
<dbReference type="PANTHER" id="PTHR33362:SF5">
    <property type="entry name" value="C4-DICARBOXYLATE TRAP TRANSPORTER LARGE PERMEASE PROTEIN DCTM"/>
    <property type="match status" value="1"/>
</dbReference>
<keyword evidence="6 7" id="KW-0472">Membrane</keyword>
<feature type="transmembrane region" description="Helical" evidence="7">
    <location>
        <begin position="364"/>
        <end position="389"/>
    </location>
</feature>
<keyword evidence="3" id="KW-0997">Cell inner membrane</keyword>
<dbReference type="InterPro" id="IPR004681">
    <property type="entry name" value="TRAP_DctM"/>
</dbReference>
<organism evidence="9 10">
    <name type="scientific">Desulfonauticus submarinus</name>
    <dbReference type="NCBI Taxonomy" id="206665"/>
    <lineage>
        <taxon>Bacteria</taxon>
        <taxon>Pseudomonadati</taxon>
        <taxon>Thermodesulfobacteriota</taxon>
        <taxon>Desulfovibrionia</taxon>
        <taxon>Desulfovibrionales</taxon>
        <taxon>Desulfonauticaceae</taxon>
        <taxon>Desulfonauticus</taxon>
    </lineage>
</organism>
<feature type="transmembrane region" description="Helical" evidence="7">
    <location>
        <begin position="249"/>
        <end position="267"/>
    </location>
</feature>
<keyword evidence="4 7" id="KW-0812">Transmembrane</keyword>
<keyword evidence="10" id="KW-1185">Reference proteome</keyword>
<feature type="transmembrane region" description="Helical" evidence="7">
    <location>
        <begin position="100"/>
        <end position="120"/>
    </location>
</feature>
<dbReference type="Pfam" id="PF06808">
    <property type="entry name" value="DctM"/>
    <property type="match status" value="1"/>
</dbReference>
<keyword evidence="2" id="KW-1003">Cell membrane</keyword>
<name>A0A1H0B7G1_9BACT</name>
<dbReference type="GO" id="GO:0005886">
    <property type="term" value="C:plasma membrane"/>
    <property type="evidence" value="ECO:0007669"/>
    <property type="project" value="UniProtKB-SubCell"/>
</dbReference>
<evidence type="ECO:0000256" key="5">
    <source>
        <dbReference type="ARBA" id="ARBA00022989"/>
    </source>
</evidence>
<dbReference type="Proteomes" id="UP000199602">
    <property type="component" value="Unassembled WGS sequence"/>
</dbReference>
<proteinExistence type="predicted"/>
<dbReference type="OrthoDB" id="5404879at2"/>
<evidence type="ECO:0000256" key="3">
    <source>
        <dbReference type="ARBA" id="ARBA00022519"/>
    </source>
</evidence>
<evidence type="ECO:0000313" key="10">
    <source>
        <dbReference type="Proteomes" id="UP000199602"/>
    </source>
</evidence>
<feature type="transmembrane region" description="Helical" evidence="7">
    <location>
        <begin position="141"/>
        <end position="168"/>
    </location>
</feature>
<feature type="transmembrane region" description="Helical" evidence="7">
    <location>
        <begin position="279"/>
        <end position="301"/>
    </location>
</feature>
<feature type="transmembrane region" description="Helical" evidence="7">
    <location>
        <begin position="313"/>
        <end position="333"/>
    </location>
</feature>
<sequence length="435" mass="46885">MDLITIGVLGIIVLLFSLFILRLPVGFAMAIIGYLGFGYVINFKAASSMLADECWKVFSSYGLTVIPLFILMGQICFYAGVNKRLYETAYHWFGHIKGGLVHATILACAGFAAICGSNTATAATMSTVALPEMQKFKYHPLLSTASVAVGATLGVVIPPSVVLIIIGLQTGQSIAVLFWASFIPGVLLTIFFMLAVGLFCHFRPDFAPAAAKSSWKERFISLKGSIEMLVLFGLVMTGLLAGFFTPSQAGGVGAFLALIIAVLRKQLSFRNFILALEDTLKVTSMIMVIILGAIIFGRFLAVTRLPYELAVSVSSWHMPSYLIMLGVALIYIIGGAVMDALALLIITIPIFFPLATSLGYSPIWFAVFITIVTTLGAVTPPVGINTFIVASMAKDVSMKTIFKGILLFMPCYLVLLFCLLFWPELGTLGSVLLSK</sequence>
<evidence type="ECO:0000256" key="6">
    <source>
        <dbReference type="ARBA" id="ARBA00023136"/>
    </source>
</evidence>
<dbReference type="NCBIfam" id="TIGR00786">
    <property type="entry name" value="dctM"/>
    <property type="match status" value="1"/>
</dbReference>
<feature type="transmembrane region" description="Helical" evidence="7">
    <location>
        <begin position="174"/>
        <end position="199"/>
    </location>
</feature>
<keyword evidence="5 7" id="KW-1133">Transmembrane helix</keyword>